<gene>
    <name evidence="2" type="ORF">BKK80_08670</name>
</gene>
<keyword evidence="3" id="KW-1185">Reference proteome</keyword>
<feature type="signal peptide" evidence="1">
    <location>
        <begin position="1"/>
        <end position="22"/>
    </location>
</feature>
<evidence type="ECO:0000313" key="2">
    <source>
        <dbReference type="EMBL" id="AOZ05884.1"/>
    </source>
</evidence>
<organism evidence="2 3">
    <name type="scientific">Cupriavidus malaysiensis</name>
    <dbReference type="NCBI Taxonomy" id="367825"/>
    <lineage>
        <taxon>Bacteria</taxon>
        <taxon>Pseudomonadati</taxon>
        <taxon>Pseudomonadota</taxon>
        <taxon>Betaproteobacteria</taxon>
        <taxon>Burkholderiales</taxon>
        <taxon>Burkholderiaceae</taxon>
        <taxon>Cupriavidus</taxon>
    </lineage>
</organism>
<keyword evidence="1" id="KW-0732">Signal</keyword>
<sequence>MRKHILTLALALAGLTVGTAHAASPLHLLARDTHGHLTLNGVPLGVPVASFAPACQGDPTAATPPCVLTTPEIDGYGFAQVFGLPAVKDGAGRPVFSGANVTTHNGVVDGVHLVFADDRYVTLFRTATNETVGLADFTDRNGVMEWHGVLKDAYIVLVPEGEGAAFGVVQEDPTP</sequence>
<evidence type="ECO:0000313" key="3">
    <source>
        <dbReference type="Proteomes" id="UP000177515"/>
    </source>
</evidence>
<dbReference type="EMBL" id="CP017754">
    <property type="protein sequence ID" value="AOZ05884.1"/>
    <property type="molecule type" value="Genomic_DNA"/>
</dbReference>
<dbReference type="RefSeq" id="WP_071068975.1">
    <property type="nucleotide sequence ID" value="NZ_CP017754.1"/>
</dbReference>
<evidence type="ECO:0000256" key="1">
    <source>
        <dbReference type="SAM" id="SignalP"/>
    </source>
</evidence>
<accession>A0ABN4TP05</accession>
<dbReference type="Proteomes" id="UP000177515">
    <property type="component" value="Chromosome 1"/>
</dbReference>
<protein>
    <submittedName>
        <fullName evidence="2">Uncharacterized protein</fullName>
    </submittedName>
</protein>
<feature type="chain" id="PRO_5046453855" evidence="1">
    <location>
        <begin position="23"/>
        <end position="175"/>
    </location>
</feature>
<proteinExistence type="predicted"/>
<reference evidence="2 3" key="1">
    <citation type="submission" date="2016-10" db="EMBL/GenBank/DDBJ databases">
        <title>Complete genome sequences of three Cupriavidus strains isolated from various Malaysian environments.</title>
        <authorList>
            <person name="Abdullah A.A.-A."/>
            <person name="Shafie N.A.H."/>
            <person name="Lau N.S."/>
        </authorList>
    </citation>
    <scope>NUCLEOTIDE SEQUENCE [LARGE SCALE GENOMIC DNA]</scope>
    <source>
        <strain evidence="2 3">USMAA1020</strain>
    </source>
</reference>
<name>A0ABN4TP05_9BURK</name>